<dbReference type="Proteomes" id="UP000244855">
    <property type="component" value="Unassembled WGS sequence"/>
</dbReference>
<evidence type="ECO:0000313" key="3">
    <source>
        <dbReference type="Proteomes" id="UP000244855"/>
    </source>
</evidence>
<dbReference type="EMBL" id="KZ805313">
    <property type="protein sequence ID" value="PVI05502.1"/>
    <property type="molecule type" value="Genomic_DNA"/>
</dbReference>
<keyword evidence="3" id="KW-1185">Reference proteome</keyword>
<accession>A0A2V1E5V4</accession>
<name>A0A2V1E5V4_9PLEO</name>
<organism evidence="2 3">
    <name type="scientific">Periconia macrospinosa</name>
    <dbReference type="NCBI Taxonomy" id="97972"/>
    <lineage>
        <taxon>Eukaryota</taxon>
        <taxon>Fungi</taxon>
        <taxon>Dikarya</taxon>
        <taxon>Ascomycota</taxon>
        <taxon>Pezizomycotina</taxon>
        <taxon>Dothideomycetes</taxon>
        <taxon>Pleosporomycetidae</taxon>
        <taxon>Pleosporales</taxon>
        <taxon>Massarineae</taxon>
        <taxon>Periconiaceae</taxon>
        <taxon>Periconia</taxon>
    </lineage>
</organism>
<reference evidence="2 3" key="1">
    <citation type="journal article" date="2018" name="Sci. Rep.">
        <title>Comparative genomics provides insights into the lifestyle and reveals functional heterogeneity of dark septate endophytic fungi.</title>
        <authorList>
            <person name="Knapp D.G."/>
            <person name="Nemeth J.B."/>
            <person name="Barry K."/>
            <person name="Hainaut M."/>
            <person name="Henrissat B."/>
            <person name="Johnson J."/>
            <person name="Kuo A."/>
            <person name="Lim J.H.P."/>
            <person name="Lipzen A."/>
            <person name="Nolan M."/>
            <person name="Ohm R.A."/>
            <person name="Tamas L."/>
            <person name="Grigoriev I.V."/>
            <person name="Spatafora J.W."/>
            <person name="Nagy L.G."/>
            <person name="Kovacs G.M."/>
        </authorList>
    </citation>
    <scope>NUCLEOTIDE SEQUENCE [LARGE SCALE GENOMIC DNA]</scope>
    <source>
        <strain evidence="2 3">DSE2036</strain>
    </source>
</reference>
<evidence type="ECO:0000313" key="2">
    <source>
        <dbReference type="EMBL" id="PVI05502.1"/>
    </source>
</evidence>
<gene>
    <name evidence="2" type="ORF">DM02DRAFT_650516</name>
</gene>
<feature type="domain" description="Tudor" evidence="1">
    <location>
        <begin position="1"/>
        <end position="47"/>
    </location>
</feature>
<sequence length="318" mass="36399">MFYKAKIQTILGCKSAPKYHIKFLDYDESMTVDRESLRAIPVKRRREPEEPAVPVTSTPQVISGPVSTLRRRRPKARLLLLTRLCRVAATSLIRRPLRRESIIGSLGAPRVSARRLPILSINHKAMACPRFRLSNPAARLQKPRHTLHDEQSFPRQRFCIDDRSFLRNWCWPALGSALKGGRGLLMTRVPAIEFLPQLKDNGESFEAPIKILKKLAKAKRFGKNKTIDEVKETVEVLAQMLEDDLMTHVPAIEFLPQLKDNGKIQEQMFYKVKETVEVLAQMLEDDLMTHVPAIEFLPQLKDNGKVQEQMFYNPLQGG</sequence>
<dbReference type="PROSITE" id="PS50304">
    <property type="entry name" value="TUDOR"/>
    <property type="match status" value="1"/>
</dbReference>
<dbReference type="InterPro" id="IPR002999">
    <property type="entry name" value="Tudor"/>
</dbReference>
<dbReference type="AlphaFoldDB" id="A0A2V1E5V4"/>
<proteinExistence type="predicted"/>
<evidence type="ECO:0000259" key="1">
    <source>
        <dbReference type="PROSITE" id="PS50304"/>
    </source>
</evidence>
<protein>
    <recommendedName>
        <fullName evidence="1">Tudor domain-containing protein</fullName>
    </recommendedName>
</protein>